<dbReference type="InterPro" id="IPR012373">
    <property type="entry name" value="Ferrdict_sens_TM"/>
</dbReference>
<dbReference type="InterPro" id="IPR032508">
    <property type="entry name" value="FecR_C"/>
</dbReference>
<reference evidence="4 5" key="1">
    <citation type="submission" date="2022-05" db="EMBL/GenBank/DDBJ databases">
        <title>Novel Pseudomonas spp. Isolated from a Rainbow Trout Aquaculture Facility.</title>
        <authorList>
            <person name="Testerman T."/>
            <person name="Graf J."/>
        </authorList>
    </citation>
    <scope>NUCLEOTIDE SEQUENCE [LARGE SCALE GENOMIC DNA]</scope>
    <source>
        <strain evidence="4 5">ID681</strain>
    </source>
</reference>
<accession>A0ABT5P0K2</accession>
<evidence type="ECO:0000313" key="4">
    <source>
        <dbReference type="EMBL" id="MDD0993843.1"/>
    </source>
</evidence>
<name>A0ABT5P0K2_9PSED</name>
<feature type="domain" description="FecR protein" evidence="1">
    <location>
        <begin position="112"/>
        <end position="202"/>
    </location>
</feature>
<evidence type="ECO:0000259" key="2">
    <source>
        <dbReference type="Pfam" id="PF16220"/>
    </source>
</evidence>
<dbReference type="RefSeq" id="WP_273913723.1">
    <property type="nucleotide sequence ID" value="NZ_JAMDGX010000100.1"/>
</dbReference>
<protein>
    <submittedName>
        <fullName evidence="4">FecR domain-containing protein</fullName>
    </submittedName>
</protein>
<dbReference type="PANTHER" id="PTHR30273:SF2">
    <property type="entry name" value="PROTEIN FECR"/>
    <property type="match status" value="1"/>
</dbReference>
<feature type="domain" description="Protein FecR C-terminal" evidence="3">
    <location>
        <begin position="225"/>
        <end position="282"/>
    </location>
</feature>
<comment type="caution">
    <text evidence="4">The sequence shown here is derived from an EMBL/GenBank/DDBJ whole genome shotgun (WGS) entry which is preliminary data.</text>
</comment>
<evidence type="ECO:0000313" key="5">
    <source>
        <dbReference type="Proteomes" id="UP001148203"/>
    </source>
</evidence>
<gene>
    <name evidence="4" type="ORF">M5G11_25275</name>
</gene>
<dbReference type="EMBL" id="JAMDGY010000111">
    <property type="protein sequence ID" value="MDD0993843.1"/>
    <property type="molecule type" value="Genomic_DNA"/>
</dbReference>
<dbReference type="Gene3D" id="2.60.120.1440">
    <property type="match status" value="1"/>
</dbReference>
<dbReference type="PANTHER" id="PTHR30273">
    <property type="entry name" value="PERIPLASMIC SIGNAL SENSOR AND SIGMA FACTOR ACTIVATOR FECR-RELATED"/>
    <property type="match status" value="1"/>
</dbReference>
<evidence type="ECO:0000259" key="3">
    <source>
        <dbReference type="Pfam" id="PF16344"/>
    </source>
</evidence>
<dbReference type="PIRSF" id="PIRSF018266">
    <property type="entry name" value="FecR"/>
    <property type="match status" value="1"/>
</dbReference>
<feature type="domain" description="FecR N-terminal" evidence="2">
    <location>
        <begin position="18"/>
        <end position="60"/>
    </location>
</feature>
<dbReference type="InterPro" id="IPR006860">
    <property type="entry name" value="FecR"/>
</dbReference>
<organism evidence="4 5">
    <name type="scientific">Pseudomonas fontis</name>
    <dbReference type="NCBI Taxonomy" id="2942633"/>
    <lineage>
        <taxon>Bacteria</taxon>
        <taxon>Pseudomonadati</taxon>
        <taxon>Pseudomonadota</taxon>
        <taxon>Gammaproteobacteria</taxon>
        <taxon>Pseudomonadales</taxon>
        <taxon>Pseudomonadaceae</taxon>
        <taxon>Pseudomonas</taxon>
    </lineage>
</organism>
<dbReference type="Proteomes" id="UP001148203">
    <property type="component" value="Unassembled WGS sequence"/>
</dbReference>
<dbReference type="Pfam" id="PF16220">
    <property type="entry name" value="DUF4880"/>
    <property type="match status" value="1"/>
</dbReference>
<dbReference type="Pfam" id="PF04773">
    <property type="entry name" value="FecR"/>
    <property type="match status" value="1"/>
</dbReference>
<dbReference type="InterPro" id="IPR032623">
    <property type="entry name" value="FecR_N"/>
</dbReference>
<proteinExistence type="predicted"/>
<dbReference type="Pfam" id="PF16344">
    <property type="entry name" value="FecR_C"/>
    <property type="match status" value="1"/>
</dbReference>
<keyword evidence="5" id="KW-1185">Reference proteome</keyword>
<evidence type="ECO:0000259" key="1">
    <source>
        <dbReference type="Pfam" id="PF04773"/>
    </source>
</evidence>
<sequence length="294" mass="31577">MTDAIAMPTSPTLDDLSDDALDWQVVLHSGTAGAPERMRYQRWCQLSPAHAAAAREAEALWGDLGQTQTAATLAPTVQPKRAKRWGAALAASLVLALVGYGGWQQAPALFADYHTATGQRQTITLADGSRVTLNSASAVSVNYSGEQRRVSLKAGEALFEPADDARPFVVDSAGEQVQGSGAVFSVRQIGASNSVVVSQGEARVGDHVLRTNPNAQALTAWQRGKLIFNGKPLREVIAELERYQHGRIVISDGPLGALQVSGVFDLNDPQSLLRTLEQRYALKVTYLPWLAVLH</sequence>